<keyword evidence="2" id="KW-1185">Reference proteome</keyword>
<comment type="caution">
    <text evidence="1">The sequence shown here is derived from an EMBL/GenBank/DDBJ whole genome shotgun (WGS) entry which is preliminary data.</text>
</comment>
<name>A0ABS2EI35_9FIRM</name>
<gene>
    <name evidence="1" type="ORF">H6A32_09660</name>
</gene>
<dbReference type="InterPro" id="IPR053143">
    <property type="entry name" value="Arylsulfate_ST"/>
</dbReference>
<protein>
    <submittedName>
        <fullName evidence="1">Aryl-sulfate sulfotransferase</fullName>
    </submittedName>
</protein>
<proteinExistence type="predicted"/>
<dbReference type="EMBL" id="JACJKH010000016">
    <property type="protein sequence ID" value="MBM6744572.1"/>
    <property type="molecule type" value="Genomic_DNA"/>
</dbReference>
<reference evidence="1 2" key="1">
    <citation type="journal article" date="2021" name="Sci. Rep.">
        <title>The distribution of antibiotic resistance genes in chicken gut microbiota commensals.</title>
        <authorList>
            <person name="Juricova H."/>
            <person name="Matiasovicova J."/>
            <person name="Kubasova T."/>
            <person name="Cejkova D."/>
            <person name="Rychlik I."/>
        </authorList>
    </citation>
    <scope>NUCLEOTIDE SEQUENCE [LARGE SCALE GENOMIC DNA]</scope>
    <source>
        <strain evidence="1 2">An770</strain>
    </source>
</reference>
<accession>A0ABS2EI35</accession>
<sequence length="225" mass="25656">MILLFTDYFNSLENDEEDFDWMHINSLSLIGDDSLILSSRETSSIIKISDIYGSPTVDYLISSDQFWEGTGYEDLLLEQVGDFTLQAGQHCVTYETSDELSDGQYYLTMYNNNNATISTRDYDYDSDENYDGTYSGTEGDESYYYKYLVDETAGTFTLVDSVPVTYSGYVSSVQQVGDNLLTDSGSAFEANEFDQDHNLIQTLTGSGATWWYRVFKYDYSGYWFA</sequence>
<dbReference type="Proteomes" id="UP000775686">
    <property type="component" value="Unassembled WGS sequence"/>
</dbReference>
<dbReference type="PANTHER" id="PTHR35340">
    <property type="entry name" value="PQQ ENZYME REPEAT PROTEIN-RELATED"/>
    <property type="match status" value="1"/>
</dbReference>
<evidence type="ECO:0000313" key="2">
    <source>
        <dbReference type="Proteomes" id="UP000775686"/>
    </source>
</evidence>
<dbReference type="Pfam" id="PF05935">
    <property type="entry name" value="Arylsulfotrans"/>
    <property type="match status" value="1"/>
</dbReference>
<organism evidence="1 2">
    <name type="scientific">Drancourtella massiliensis</name>
    <dbReference type="NCBI Taxonomy" id="1632013"/>
    <lineage>
        <taxon>Bacteria</taxon>
        <taxon>Bacillati</taxon>
        <taxon>Bacillota</taxon>
        <taxon>Clostridia</taxon>
        <taxon>Eubacteriales</taxon>
        <taxon>Oscillospiraceae</taxon>
        <taxon>Drancourtella</taxon>
    </lineage>
</organism>
<dbReference type="InterPro" id="IPR010262">
    <property type="entry name" value="Arylsulfotransferase_bact"/>
</dbReference>
<dbReference type="RefSeq" id="WP_138374052.1">
    <property type="nucleotide sequence ID" value="NZ_JACJKH010000016.1"/>
</dbReference>
<dbReference type="PANTHER" id="PTHR35340:SF5">
    <property type="entry name" value="ASST-DOMAIN-CONTAINING PROTEIN"/>
    <property type="match status" value="1"/>
</dbReference>
<evidence type="ECO:0000313" key="1">
    <source>
        <dbReference type="EMBL" id="MBM6744572.1"/>
    </source>
</evidence>